<evidence type="ECO:0000256" key="3">
    <source>
        <dbReference type="ARBA" id="ARBA00022490"/>
    </source>
</evidence>
<sequence length="847" mass="84862">MAKLNASGSALTYSTYLGGSGDDIPVDIVVDGSGNAYVTGQTNSTNFPTASPLQASNGGGVYDAFVTKLNAAGSTLTYSTYLGGSGEDRGIAIAVDGSGSAYLTGYTASTNFPTASPLQATYGGGTDDAFVSKLNAAGSALTYSTYLGGGGSDRGHDIVVDGSSNAYLTGYTQSSNFPTQSPQDASLGGSQDVFVAKLASAPAISLSATALSFGNVEKGQSAQQTFTVSNTGTEALTVSGITVSGSHASQFTVSPTTFTINAGAAAQTVTVAFAPTSSGAKSASLSVAHNAAGSPSSVSLSGTGVDTTPPAAPSGLTATAGNNQVSLSWTANAESDLSHYVVYRSTTSGFIPAPADSVGRVNKPGTTFTNTGLSAGTYHFKIAAVDSTGNKSSASAQASATLAPGYSQSSSSLSLGNVNVGSSGTATFTVSNTGTAALNITGITVTGTDASQFTVSPTTFTVNVGAAAQTVTVTFTPTSSGDKSASLSIAHNAAGSPSSVALSGTGMAAVISVSTTSLAFGDVQVGQNKALTFTVGNTGNAALTISSIARTGADSAQFTVSPTSFTVNTGAVAQTVTVTFTPSSAGAKSASLSIAHNAAGSPSTVSLTGNGTAAHPPPAPVINVSVTSLTMDNTNVGTTSQKTFTINNTGNVSLSVTGITVGGTEASQFTVSPTTATVAAGGSQTITVTFTPSSSGAKSVSLSIAHNAAGSPSSVALFWKWLRPDYNGFEHIPDVWGCPGEPEQDIDVDRVQQRQRGADGRWDLSNRSGRFPIFGRPGDVYDIFGRPAGDDNPQVYALLDRGQVRHAFDISQRPWKPHPYPADRQRNGRTTPSCPCDQSVSDLPGDG</sequence>
<protein>
    <recommendedName>
        <fullName evidence="7">Fibronectin type-III domain-containing protein</fullName>
    </recommendedName>
</protein>
<dbReference type="PANTHER" id="PTHR35580">
    <property type="entry name" value="CELL SURFACE GLYCOPROTEIN (S-LAYER PROTEIN)-LIKE PROTEIN"/>
    <property type="match status" value="1"/>
</dbReference>
<evidence type="ECO:0000256" key="4">
    <source>
        <dbReference type="ARBA" id="ARBA00023069"/>
    </source>
</evidence>
<feature type="compositionally biased region" description="Polar residues" evidence="6">
    <location>
        <begin position="295"/>
        <end position="306"/>
    </location>
</feature>
<reference evidence="8 9" key="1">
    <citation type="journal article" date="2016" name="Nat. Commun.">
        <title>Thousands of microbial genomes shed light on interconnected biogeochemical processes in an aquifer system.</title>
        <authorList>
            <person name="Anantharaman K."/>
            <person name="Brown C.T."/>
            <person name="Hug L.A."/>
            <person name="Sharon I."/>
            <person name="Castelle C.J."/>
            <person name="Probst A.J."/>
            <person name="Thomas B.C."/>
            <person name="Singh A."/>
            <person name="Wilkins M.J."/>
            <person name="Karaoz U."/>
            <person name="Brodie E.L."/>
            <person name="Williams K.H."/>
            <person name="Hubbard S.S."/>
            <person name="Banfield J.F."/>
        </authorList>
    </citation>
    <scope>NUCLEOTIDE SEQUENCE [LARGE SCALE GENOMIC DNA]</scope>
    <source>
        <strain evidence="9">RIFCSPLOWO2_12_FULL_64_10</strain>
    </source>
</reference>
<keyword evidence="5" id="KW-0966">Cell projection</keyword>
<evidence type="ECO:0000256" key="2">
    <source>
        <dbReference type="ARBA" id="ARBA00004496"/>
    </source>
</evidence>
<dbReference type="AlphaFoldDB" id="A0A1F6C360"/>
<dbReference type="InterPro" id="IPR031549">
    <property type="entry name" value="ASH"/>
</dbReference>
<dbReference type="EMBL" id="MFKF01000430">
    <property type="protein sequence ID" value="OGG43600.1"/>
    <property type="molecule type" value="Genomic_DNA"/>
</dbReference>
<accession>A0A1F6C360</accession>
<keyword evidence="4" id="KW-0969">Cilium</keyword>
<dbReference type="SMART" id="SM00060">
    <property type="entry name" value="FN3"/>
    <property type="match status" value="1"/>
</dbReference>
<evidence type="ECO:0000256" key="1">
    <source>
        <dbReference type="ARBA" id="ARBA00004138"/>
    </source>
</evidence>
<dbReference type="InterPro" id="IPR052918">
    <property type="entry name" value="Motility_Chemotaxis_Reg"/>
</dbReference>
<keyword evidence="3" id="KW-0963">Cytoplasm</keyword>
<feature type="domain" description="Fibronectin type-III" evidence="7">
    <location>
        <begin position="309"/>
        <end position="405"/>
    </location>
</feature>
<dbReference type="Pfam" id="PF15780">
    <property type="entry name" value="ASH"/>
    <property type="match status" value="1"/>
</dbReference>
<organism evidence="8 9">
    <name type="scientific">Handelsmanbacteria sp. (strain RIFCSPLOWO2_12_FULL_64_10)</name>
    <dbReference type="NCBI Taxonomy" id="1817868"/>
    <lineage>
        <taxon>Bacteria</taxon>
        <taxon>Candidatus Handelsmaniibacteriota</taxon>
    </lineage>
</organism>
<dbReference type="PROSITE" id="PS50194">
    <property type="entry name" value="FILAMIN_REPEAT"/>
    <property type="match status" value="1"/>
</dbReference>
<comment type="subcellular location">
    <subcellularLocation>
        <location evidence="1">Cell projection</location>
        <location evidence="1">Cilium</location>
    </subcellularLocation>
    <subcellularLocation>
        <location evidence="2">Cytoplasm</location>
    </subcellularLocation>
</comment>
<evidence type="ECO:0000313" key="9">
    <source>
        <dbReference type="Proteomes" id="UP000178606"/>
    </source>
</evidence>
<evidence type="ECO:0000313" key="8">
    <source>
        <dbReference type="EMBL" id="OGG43600.1"/>
    </source>
</evidence>
<feature type="region of interest" description="Disordered" evidence="6">
    <location>
        <begin position="811"/>
        <end position="847"/>
    </location>
</feature>
<dbReference type="InterPro" id="IPR003961">
    <property type="entry name" value="FN3_dom"/>
</dbReference>
<dbReference type="PANTHER" id="PTHR35580:SF1">
    <property type="entry name" value="PHYTASE-LIKE DOMAIN-CONTAINING PROTEIN"/>
    <property type="match status" value="1"/>
</dbReference>
<dbReference type="Pfam" id="PF22544">
    <property type="entry name" value="HYDIN_VesB_CFA65-like_Ig"/>
    <property type="match status" value="3"/>
</dbReference>
<feature type="region of interest" description="Disordered" evidence="6">
    <location>
        <begin position="295"/>
        <end position="317"/>
    </location>
</feature>
<evidence type="ECO:0000256" key="5">
    <source>
        <dbReference type="ARBA" id="ARBA00023273"/>
    </source>
</evidence>
<evidence type="ECO:0000259" key="7">
    <source>
        <dbReference type="PROSITE" id="PS50853"/>
    </source>
</evidence>
<dbReference type="Pfam" id="PF00041">
    <property type="entry name" value="fn3"/>
    <property type="match status" value="1"/>
</dbReference>
<dbReference type="SUPFAM" id="SSF49265">
    <property type="entry name" value="Fibronectin type III"/>
    <property type="match status" value="1"/>
</dbReference>
<dbReference type="InterPro" id="IPR013783">
    <property type="entry name" value="Ig-like_fold"/>
</dbReference>
<comment type="caution">
    <text evidence="8">The sequence shown here is derived from an EMBL/GenBank/DDBJ whole genome shotgun (WGS) entry which is preliminary data.</text>
</comment>
<dbReference type="SUPFAM" id="SSF63829">
    <property type="entry name" value="Calcium-dependent phosphotriesterase"/>
    <property type="match status" value="1"/>
</dbReference>
<dbReference type="Gene3D" id="2.60.40.10">
    <property type="entry name" value="Immunoglobulins"/>
    <property type="match status" value="5"/>
</dbReference>
<dbReference type="Pfam" id="PF06739">
    <property type="entry name" value="SBBP"/>
    <property type="match status" value="3"/>
</dbReference>
<dbReference type="PROSITE" id="PS50853">
    <property type="entry name" value="FN3"/>
    <property type="match status" value="1"/>
</dbReference>
<dbReference type="CDD" id="cd00063">
    <property type="entry name" value="FN3"/>
    <property type="match status" value="1"/>
</dbReference>
<feature type="compositionally biased region" description="Polar residues" evidence="6">
    <location>
        <begin position="828"/>
        <end position="841"/>
    </location>
</feature>
<evidence type="ECO:0000256" key="6">
    <source>
        <dbReference type="SAM" id="MobiDB-lite"/>
    </source>
</evidence>
<dbReference type="InterPro" id="IPR053879">
    <property type="entry name" value="HYDIN_VesB_CFA65-like_Ig"/>
</dbReference>
<dbReference type="InterPro" id="IPR017868">
    <property type="entry name" value="Filamin/ABP280_repeat-like"/>
</dbReference>
<name>A0A1F6C360_HANXR</name>
<dbReference type="GO" id="GO:0005737">
    <property type="term" value="C:cytoplasm"/>
    <property type="evidence" value="ECO:0007669"/>
    <property type="project" value="UniProtKB-SubCell"/>
</dbReference>
<gene>
    <name evidence="8" type="ORF">A3F84_24070</name>
</gene>
<dbReference type="Proteomes" id="UP000178606">
    <property type="component" value="Unassembled WGS sequence"/>
</dbReference>
<proteinExistence type="predicted"/>
<dbReference type="InterPro" id="IPR010620">
    <property type="entry name" value="SBBP_repeat"/>
</dbReference>
<dbReference type="InterPro" id="IPR036116">
    <property type="entry name" value="FN3_sf"/>
</dbReference>
<dbReference type="NCBIfam" id="NF012200">
    <property type="entry name" value="choice_anch_D"/>
    <property type="match status" value="4"/>
</dbReference>